<dbReference type="AlphaFoldDB" id="A0AAV1HT34"/>
<name>A0AAV1HT34_9CHLO</name>
<sequence length="454" mass="48323">MSGLFRPPAQEPVFTLGDEENENIDQADALPVERGLEKPDAVAPLAPVAGRKDDASTSSAATAHPAASRVANGTSGTQKVDVAAYKGNAADEAVDRHLASLESSTGQRDPALPVPISADKPSSNVQPQSKLHAVEPANDEQPPDTGQLSDSSNQIGTAQAEMYEDIDIPGGGRHLDEDEEQRVVDELAALEAEAEAQALQEQQRRSAPAPSRDGAHSYGSDSVSLHDNVSQAEHAMAEAQRSAQQASAGATAAQTALDSFEPRKRPFSPPPGSAPLQRFSPTAEYVEPPEYRGLLFFDGLDSLGRPVIIVNADAMGEQKGSRKSAFQYIVRTLEPVVIQGPYVLLLVSLAGGSKSSKVQTGLLISAYRGLSRPFRKNVKYIILVRPSKPVKGLLSFLRPFVSRKAHRKILKIEDLSAIAEATNNEVTLANLGPRFTDAAAELLEQLPQSHGTGT</sequence>
<evidence type="ECO:0000256" key="1">
    <source>
        <dbReference type="SAM" id="MobiDB-lite"/>
    </source>
</evidence>
<comment type="caution">
    <text evidence="3">The sequence shown here is derived from an EMBL/GenBank/DDBJ whole genome shotgun (WGS) entry which is preliminary data.</text>
</comment>
<feature type="compositionally biased region" description="Low complexity" evidence="1">
    <location>
        <begin position="56"/>
        <end position="68"/>
    </location>
</feature>
<dbReference type="InterPro" id="IPR001251">
    <property type="entry name" value="CRAL-TRIO_dom"/>
</dbReference>
<feature type="region of interest" description="Disordered" evidence="1">
    <location>
        <begin position="96"/>
        <end position="279"/>
    </location>
</feature>
<evidence type="ECO:0000259" key="2">
    <source>
        <dbReference type="Pfam" id="PF13716"/>
    </source>
</evidence>
<accession>A0AAV1HT34</accession>
<protein>
    <recommendedName>
        <fullName evidence="2">CRAL-TRIO domain-containing protein</fullName>
    </recommendedName>
</protein>
<evidence type="ECO:0000313" key="4">
    <source>
        <dbReference type="Proteomes" id="UP001314263"/>
    </source>
</evidence>
<feature type="compositionally biased region" description="Low complexity" evidence="1">
    <location>
        <begin position="237"/>
        <end position="256"/>
    </location>
</feature>
<reference evidence="3 4" key="1">
    <citation type="submission" date="2023-10" db="EMBL/GenBank/DDBJ databases">
        <authorList>
            <person name="Maclean D."/>
            <person name="Macfadyen A."/>
        </authorList>
    </citation>
    <scope>NUCLEOTIDE SEQUENCE [LARGE SCALE GENOMIC DNA]</scope>
</reference>
<organism evidence="3 4">
    <name type="scientific">Coccomyxa viridis</name>
    <dbReference type="NCBI Taxonomy" id="1274662"/>
    <lineage>
        <taxon>Eukaryota</taxon>
        <taxon>Viridiplantae</taxon>
        <taxon>Chlorophyta</taxon>
        <taxon>core chlorophytes</taxon>
        <taxon>Trebouxiophyceae</taxon>
        <taxon>Trebouxiophyceae incertae sedis</taxon>
        <taxon>Coccomyxaceae</taxon>
        <taxon>Coccomyxa</taxon>
    </lineage>
</organism>
<dbReference type="InterPro" id="IPR036865">
    <property type="entry name" value="CRAL-TRIO_dom_sf"/>
</dbReference>
<dbReference type="Gene3D" id="3.40.525.10">
    <property type="entry name" value="CRAL-TRIO lipid binding domain"/>
    <property type="match status" value="1"/>
</dbReference>
<keyword evidence="4" id="KW-1185">Reference proteome</keyword>
<feature type="domain" description="CRAL-TRIO" evidence="2">
    <location>
        <begin position="304"/>
        <end position="421"/>
    </location>
</feature>
<dbReference type="Proteomes" id="UP001314263">
    <property type="component" value="Unassembled WGS sequence"/>
</dbReference>
<dbReference type="EMBL" id="CAUYUE010000002">
    <property type="protein sequence ID" value="CAK0743295.1"/>
    <property type="molecule type" value="Genomic_DNA"/>
</dbReference>
<feature type="compositionally biased region" description="Basic and acidic residues" evidence="1">
    <location>
        <begin position="173"/>
        <end position="185"/>
    </location>
</feature>
<evidence type="ECO:0000313" key="3">
    <source>
        <dbReference type="EMBL" id="CAK0743295.1"/>
    </source>
</evidence>
<dbReference type="SUPFAM" id="SSF52087">
    <property type="entry name" value="CRAL/TRIO domain"/>
    <property type="match status" value="1"/>
</dbReference>
<dbReference type="CDD" id="cd00170">
    <property type="entry name" value="SEC14"/>
    <property type="match status" value="1"/>
</dbReference>
<feature type="region of interest" description="Disordered" evidence="1">
    <location>
        <begin position="1"/>
        <end position="77"/>
    </location>
</feature>
<proteinExistence type="predicted"/>
<feature type="compositionally biased region" description="Polar residues" evidence="1">
    <location>
        <begin position="144"/>
        <end position="157"/>
    </location>
</feature>
<dbReference type="Pfam" id="PF13716">
    <property type="entry name" value="CRAL_TRIO_2"/>
    <property type="match status" value="1"/>
</dbReference>
<feature type="compositionally biased region" description="Polar residues" evidence="1">
    <location>
        <begin position="120"/>
        <end position="129"/>
    </location>
</feature>
<feature type="compositionally biased region" description="Polar residues" evidence="1">
    <location>
        <begin position="219"/>
        <end position="231"/>
    </location>
</feature>
<gene>
    <name evidence="3" type="ORF">CVIRNUC_001458</name>
</gene>
<feature type="compositionally biased region" description="Low complexity" evidence="1">
    <location>
        <begin position="186"/>
        <end position="201"/>
    </location>
</feature>